<evidence type="ECO:0000313" key="4">
    <source>
        <dbReference type="Proteomes" id="UP000001555"/>
    </source>
</evidence>
<dbReference type="EMBL" id="ABJB010945176">
    <property type="status" value="NOT_ANNOTATED_CDS"/>
    <property type="molecule type" value="Genomic_DNA"/>
</dbReference>
<sequence length="114" mass="12685">MKVTFVVIALVAMLAITESLTFRRRSLSDEDEMEEVIRATCLVPLNLSPEESAAMEKILEMQDTEDMPSADSEEELDKFLEQVTPNKAVADSLKPKIVAFVMCVTSEFLKALGN</sequence>
<proteinExistence type="evidence at protein level"/>
<dbReference type="Proteomes" id="UP000001555">
    <property type="component" value="Unassembled WGS sequence"/>
</dbReference>
<accession>B7PBF4</accession>
<keyword evidence="5" id="KW-1267">Proteomics identification</keyword>
<dbReference type="InParanoid" id="B7PBF4"/>
<protein>
    <submittedName>
        <fullName evidence="2 3">Secreted salivary gland peptide, putative</fullName>
    </submittedName>
</protein>
<dbReference type="VEuPathDB" id="VectorBase:ISCP_013560"/>
<feature type="chain" id="PRO_5010825967" evidence="1">
    <location>
        <begin position="20"/>
        <end position="114"/>
    </location>
</feature>
<dbReference type="PaxDb" id="6945-B7PBF4"/>
<dbReference type="EMBL" id="ABJB010597325">
    <property type="status" value="NOT_ANNOTATED_CDS"/>
    <property type="molecule type" value="Genomic_DNA"/>
</dbReference>
<dbReference type="VEuPathDB" id="VectorBase:ISCI003125"/>
<reference evidence="2 4" key="1">
    <citation type="submission" date="2008-03" db="EMBL/GenBank/DDBJ databases">
        <title>Annotation of Ixodes scapularis.</title>
        <authorList>
            <consortium name="Ixodes scapularis Genome Project Consortium"/>
            <person name="Caler E."/>
            <person name="Hannick L.I."/>
            <person name="Bidwell S."/>
            <person name="Joardar V."/>
            <person name="Thiagarajan M."/>
            <person name="Amedeo P."/>
            <person name="Galinsky K.J."/>
            <person name="Schobel S."/>
            <person name="Inman J."/>
            <person name="Hostetler J."/>
            <person name="Miller J."/>
            <person name="Hammond M."/>
            <person name="Megy K."/>
            <person name="Lawson D."/>
            <person name="Kodira C."/>
            <person name="Sutton G."/>
            <person name="Meyer J."/>
            <person name="Hill C.A."/>
            <person name="Birren B."/>
            <person name="Nene V."/>
            <person name="Collins F."/>
            <person name="Alarcon-Chaidez F."/>
            <person name="Wikel S."/>
            <person name="Strausberg R."/>
        </authorList>
    </citation>
    <scope>NUCLEOTIDE SEQUENCE [LARGE SCALE GENOMIC DNA]</scope>
    <source>
        <strain evidence="4">Wikel</strain>
        <strain evidence="2">Wikel colony</strain>
    </source>
</reference>
<dbReference type="AlphaFoldDB" id="B7PBF4"/>
<dbReference type="EnsemblMetazoa" id="ISCW003125-RA">
    <property type="protein sequence ID" value="ISCW003125-PA"/>
    <property type="gene ID" value="ISCW003125"/>
</dbReference>
<evidence type="ECO:0000313" key="2">
    <source>
        <dbReference type="EMBL" id="EEC03926.1"/>
    </source>
</evidence>
<evidence type="ECO:0007829" key="5">
    <source>
        <dbReference type="PeptideAtlas" id="B7PBF4"/>
    </source>
</evidence>
<dbReference type="KEGG" id="isc:8027382"/>
<gene>
    <name evidence="3" type="primary">8027382</name>
    <name evidence="2" type="ORF">IscW_ISCW003125</name>
</gene>
<keyword evidence="1" id="KW-0732">Signal</keyword>
<reference evidence="3" key="2">
    <citation type="submission" date="2020-05" db="UniProtKB">
        <authorList>
            <consortium name="EnsemblMetazoa"/>
        </authorList>
    </citation>
    <scope>IDENTIFICATION</scope>
    <source>
        <strain evidence="3">wikel</strain>
    </source>
</reference>
<feature type="signal peptide" evidence="1">
    <location>
        <begin position="1"/>
        <end position="19"/>
    </location>
</feature>
<dbReference type="HOGENOM" id="CLU_2123768_0_0_1"/>
<evidence type="ECO:0000256" key="1">
    <source>
        <dbReference type="SAM" id="SignalP"/>
    </source>
</evidence>
<name>B7PBF4_IXOSC</name>
<organism>
    <name type="scientific">Ixodes scapularis</name>
    <name type="common">Black-legged tick</name>
    <name type="synonym">Deer tick</name>
    <dbReference type="NCBI Taxonomy" id="6945"/>
    <lineage>
        <taxon>Eukaryota</taxon>
        <taxon>Metazoa</taxon>
        <taxon>Ecdysozoa</taxon>
        <taxon>Arthropoda</taxon>
        <taxon>Chelicerata</taxon>
        <taxon>Arachnida</taxon>
        <taxon>Acari</taxon>
        <taxon>Parasitiformes</taxon>
        <taxon>Ixodida</taxon>
        <taxon>Ixodoidea</taxon>
        <taxon>Ixodidae</taxon>
        <taxon>Ixodinae</taxon>
        <taxon>Ixodes</taxon>
    </lineage>
</organism>
<dbReference type="OrthoDB" id="10356649at2759"/>
<dbReference type="VEuPathDB" id="VectorBase:ISCW003125"/>
<dbReference type="EMBL" id="DS675666">
    <property type="protein sequence ID" value="EEC03926.1"/>
    <property type="molecule type" value="Genomic_DNA"/>
</dbReference>
<keyword evidence="4" id="KW-1185">Reference proteome</keyword>
<evidence type="ECO:0000313" key="3">
    <source>
        <dbReference type="EnsemblMetazoa" id="ISCW003125-PA"/>
    </source>
</evidence>